<dbReference type="GO" id="GO:0015074">
    <property type="term" value="P:DNA integration"/>
    <property type="evidence" value="ECO:0007669"/>
    <property type="project" value="InterPro"/>
</dbReference>
<dbReference type="InterPro" id="IPR002104">
    <property type="entry name" value="Integrase_catalytic"/>
</dbReference>
<dbReference type="PROSITE" id="PS51900">
    <property type="entry name" value="CB"/>
    <property type="match status" value="1"/>
</dbReference>
<dbReference type="AlphaFoldDB" id="A0A917R878"/>
<comment type="caution">
    <text evidence="7">The sequence shown here is derived from an EMBL/GenBank/DDBJ whole genome shotgun (WGS) entry which is preliminary data.</text>
</comment>
<evidence type="ECO:0000313" key="7">
    <source>
        <dbReference type="EMBL" id="GGK95181.1"/>
    </source>
</evidence>
<organism evidence="7 8">
    <name type="scientific">Streptomyces flaveus</name>
    <dbReference type="NCBI Taxonomy" id="66370"/>
    <lineage>
        <taxon>Bacteria</taxon>
        <taxon>Bacillati</taxon>
        <taxon>Actinomycetota</taxon>
        <taxon>Actinomycetes</taxon>
        <taxon>Kitasatosporales</taxon>
        <taxon>Streptomycetaceae</taxon>
        <taxon>Streptomyces</taxon>
        <taxon>Streptomyces aurantiacus group</taxon>
    </lineage>
</organism>
<protein>
    <recommendedName>
        <fullName evidence="9">Integrase</fullName>
    </recommendedName>
</protein>
<keyword evidence="8" id="KW-1185">Reference proteome</keyword>
<dbReference type="GO" id="GO:0003677">
    <property type="term" value="F:DNA binding"/>
    <property type="evidence" value="ECO:0007669"/>
    <property type="project" value="UniProtKB-UniRule"/>
</dbReference>
<feature type="domain" description="Core-binding (CB)" evidence="6">
    <location>
        <begin position="14"/>
        <end position="95"/>
    </location>
</feature>
<evidence type="ECO:0000256" key="3">
    <source>
        <dbReference type="ARBA" id="ARBA00023172"/>
    </source>
</evidence>
<dbReference type="Gene3D" id="1.10.150.130">
    <property type="match status" value="1"/>
</dbReference>
<dbReference type="PANTHER" id="PTHR30349:SF64">
    <property type="entry name" value="PROPHAGE INTEGRASE INTD-RELATED"/>
    <property type="match status" value="1"/>
</dbReference>
<dbReference type="InterPro" id="IPR011010">
    <property type="entry name" value="DNA_brk_join_enz"/>
</dbReference>
<dbReference type="SUPFAM" id="SSF56349">
    <property type="entry name" value="DNA breaking-rejoining enzymes"/>
    <property type="match status" value="1"/>
</dbReference>
<dbReference type="InterPro" id="IPR013762">
    <property type="entry name" value="Integrase-like_cat_sf"/>
</dbReference>
<dbReference type="CDD" id="cd01189">
    <property type="entry name" value="INT_ICEBs1_C_like"/>
    <property type="match status" value="1"/>
</dbReference>
<dbReference type="PROSITE" id="PS51898">
    <property type="entry name" value="TYR_RECOMBINASE"/>
    <property type="match status" value="1"/>
</dbReference>
<feature type="domain" description="Tyr recombinase" evidence="5">
    <location>
        <begin position="123"/>
        <end position="326"/>
    </location>
</feature>
<evidence type="ECO:0000256" key="2">
    <source>
        <dbReference type="ARBA" id="ARBA00023125"/>
    </source>
</evidence>
<dbReference type="PANTHER" id="PTHR30349">
    <property type="entry name" value="PHAGE INTEGRASE-RELATED"/>
    <property type="match status" value="1"/>
</dbReference>
<dbReference type="InterPro" id="IPR044068">
    <property type="entry name" value="CB"/>
</dbReference>
<dbReference type="EMBL" id="BMPQ01000021">
    <property type="protein sequence ID" value="GGK95181.1"/>
    <property type="molecule type" value="Genomic_DNA"/>
</dbReference>
<sequence>MHVTRNGAGSADGEPLVVVFERWATTRGVENSSVKQYRTMLDRTVAPFFGADGIRAVTSSQIEKWVEWMVHSRGYKPATIRFRFNILRGVFSWAMEQELADTNPCKPVALPVSSARTYRDQRAEVHIPSTETVLAVIAAAPERYQEMLWLMAGCGLRLGESMGLGRDRISFSHRLVTVDRQVACDRDTGSGRYGSMRLRHVKWREDGERGRRVPLPDVVALALRRHLRDYATWGEEELLFSNVTGTGLLYTYYWYGRIWRPTLAAAGVDYFKPHSLRHFYAASLLSQGVSITEVSAWLGHTSVSFTERYYSALMPDAPDRARLAIDGALGAGDQGAATRGMPGLRGVASA</sequence>
<dbReference type="Proteomes" id="UP000637788">
    <property type="component" value="Unassembled WGS sequence"/>
</dbReference>
<evidence type="ECO:0000259" key="6">
    <source>
        <dbReference type="PROSITE" id="PS51900"/>
    </source>
</evidence>
<evidence type="ECO:0008006" key="9">
    <source>
        <dbReference type="Google" id="ProtNLM"/>
    </source>
</evidence>
<dbReference type="Pfam" id="PF00589">
    <property type="entry name" value="Phage_integrase"/>
    <property type="match status" value="1"/>
</dbReference>
<dbReference type="InterPro" id="IPR050090">
    <property type="entry name" value="Tyrosine_recombinase_XerCD"/>
</dbReference>
<name>A0A917R878_9ACTN</name>
<evidence type="ECO:0000256" key="4">
    <source>
        <dbReference type="PROSITE-ProRule" id="PRU01248"/>
    </source>
</evidence>
<reference evidence="7" key="2">
    <citation type="submission" date="2020-09" db="EMBL/GenBank/DDBJ databases">
        <authorList>
            <person name="Sun Q."/>
            <person name="Ohkuma M."/>
        </authorList>
    </citation>
    <scope>NUCLEOTIDE SEQUENCE</scope>
    <source>
        <strain evidence="7">JCM 3035</strain>
    </source>
</reference>
<evidence type="ECO:0000259" key="5">
    <source>
        <dbReference type="PROSITE" id="PS51898"/>
    </source>
</evidence>
<dbReference type="InterPro" id="IPR010998">
    <property type="entry name" value="Integrase_recombinase_N"/>
</dbReference>
<gene>
    <name evidence="7" type="ORF">GCM10010094_65180</name>
</gene>
<accession>A0A917R878</accession>
<keyword evidence="3" id="KW-0233">DNA recombination</keyword>
<evidence type="ECO:0000256" key="1">
    <source>
        <dbReference type="ARBA" id="ARBA00008857"/>
    </source>
</evidence>
<proteinExistence type="inferred from homology"/>
<reference evidence="7" key="1">
    <citation type="journal article" date="2014" name="Int. J. Syst. Evol. Microbiol.">
        <title>Complete genome sequence of Corynebacterium casei LMG S-19264T (=DSM 44701T), isolated from a smear-ripened cheese.</title>
        <authorList>
            <consortium name="US DOE Joint Genome Institute (JGI-PGF)"/>
            <person name="Walter F."/>
            <person name="Albersmeier A."/>
            <person name="Kalinowski J."/>
            <person name="Ruckert C."/>
        </authorList>
    </citation>
    <scope>NUCLEOTIDE SEQUENCE</scope>
    <source>
        <strain evidence="7">JCM 3035</strain>
    </source>
</reference>
<keyword evidence="2 4" id="KW-0238">DNA-binding</keyword>
<dbReference type="GO" id="GO:0006310">
    <property type="term" value="P:DNA recombination"/>
    <property type="evidence" value="ECO:0007669"/>
    <property type="project" value="UniProtKB-KW"/>
</dbReference>
<comment type="similarity">
    <text evidence="1">Belongs to the 'phage' integrase family.</text>
</comment>
<dbReference type="Gene3D" id="1.10.443.10">
    <property type="entry name" value="Intergrase catalytic core"/>
    <property type="match status" value="1"/>
</dbReference>
<evidence type="ECO:0000313" key="8">
    <source>
        <dbReference type="Proteomes" id="UP000637788"/>
    </source>
</evidence>